<dbReference type="GO" id="GO:0006402">
    <property type="term" value="P:mRNA catabolic process"/>
    <property type="evidence" value="ECO:0007669"/>
    <property type="project" value="UniProtKB-UniRule"/>
</dbReference>
<dbReference type="SUPFAM" id="SSF54791">
    <property type="entry name" value="Eukaryotic type KH-domain (KH-domain type I)"/>
    <property type="match status" value="1"/>
</dbReference>
<comment type="subcellular location">
    <subcellularLocation>
        <location evidence="8">Cytoplasm</location>
    </subcellularLocation>
</comment>
<dbReference type="SMART" id="SM00322">
    <property type="entry name" value="KH"/>
    <property type="match status" value="1"/>
</dbReference>
<proteinExistence type="inferred from homology"/>
<keyword evidence="6 8" id="KW-0460">Magnesium</keyword>
<evidence type="ECO:0000256" key="4">
    <source>
        <dbReference type="ARBA" id="ARBA00022695"/>
    </source>
</evidence>
<dbReference type="FunFam" id="3.30.230.70:FF:000002">
    <property type="entry name" value="Polyribonucleotide nucleotidyltransferase"/>
    <property type="match status" value="1"/>
</dbReference>
<dbReference type="InterPro" id="IPR036612">
    <property type="entry name" value="KH_dom_type_1_sf"/>
</dbReference>
<dbReference type="InterPro" id="IPR036456">
    <property type="entry name" value="PNPase_PH_RNA-bd_sf"/>
</dbReference>
<dbReference type="NCBIfam" id="TIGR03591">
    <property type="entry name" value="polynuc_phos"/>
    <property type="match status" value="1"/>
</dbReference>
<dbReference type="Gene3D" id="3.30.1370.10">
    <property type="entry name" value="K Homology domain, type 1"/>
    <property type="match status" value="1"/>
</dbReference>
<dbReference type="CDD" id="cd04472">
    <property type="entry name" value="S1_PNPase"/>
    <property type="match status" value="1"/>
</dbReference>
<dbReference type="Gene3D" id="2.40.50.140">
    <property type="entry name" value="Nucleic acid-binding proteins"/>
    <property type="match status" value="1"/>
</dbReference>
<reference evidence="10" key="1">
    <citation type="submission" date="2022-06" db="EMBL/GenBank/DDBJ databases">
        <title>Novel species in genus nocardia.</title>
        <authorList>
            <person name="Li F."/>
        </authorList>
    </citation>
    <scope>NUCLEOTIDE SEQUENCE</scope>
    <source>
        <strain evidence="10">CDC141</strain>
    </source>
</reference>
<dbReference type="PANTHER" id="PTHR11252:SF0">
    <property type="entry name" value="POLYRIBONUCLEOTIDE NUCLEOTIDYLTRANSFERASE 1, MITOCHONDRIAL"/>
    <property type="match status" value="1"/>
</dbReference>
<dbReference type="GO" id="GO:0006396">
    <property type="term" value="P:RNA processing"/>
    <property type="evidence" value="ECO:0007669"/>
    <property type="project" value="InterPro"/>
</dbReference>
<evidence type="ECO:0000256" key="3">
    <source>
        <dbReference type="ARBA" id="ARBA00022679"/>
    </source>
</evidence>
<evidence type="ECO:0000259" key="9">
    <source>
        <dbReference type="PROSITE" id="PS50126"/>
    </source>
</evidence>
<dbReference type="CDD" id="cd11364">
    <property type="entry name" value="RNase_PH_PNPase_2"/>
    <property type="match status" value="1"/>
</dbReference>
<dbReference type="PANTHER" id="PTHR11252">
    <property type="entry name" value="POLYRIBONUCLEOTIDE NUCLEOTIDYLTRANSFERASE"/>
    <property type="match status" value="1"/>
</dbReference>
<dbReference type="InterPro" id="IPR012162">
    <property type="entry name" value="PNPase"/>
</dbReference>
<feature type="binding site" evidence="8">
    <location>
        <position position="530"/>
    </location>
    <ligand>
        <name>Mg(2+)</name>
        <dbReference type="ChEBI" id="CHEBI:18420"/>
    </ligand>
</feature>
<comment type="caution">
    <text evidence="10">The sequence shown here is derived from an EMBL/GenBank/DDBJ whole genome shotgun (WGS) entry which is preliminary data.</text>
</comment>
<evidence type="ECO:0000256" key="8">
    <source>
        <dbReference type="HAMAP-Rule" id="MF_01595"/>
    </source>
</evidence>
<feature type="domain" description="S1 motif" evidence="9">
    <location>
        <begin position="667"/>
        <end position="736"/>
    </location>
</feature>
<dbReference type="GO" id="GO:0005829">
    <property type="term" value="C:cytosol"/>
    <property type="evidence" value="ECO:0007669"/>
    <property type="project" value="TreeGrafter"/>
</dbReference>
<dbReference type="NCBIfam" id="NF008805">
    <property type="entry name" value="PRK11824.1"/>
    <property type="match status" value="1"/>
</dbReference>
<dbReference type="SUPFAM" id="SSF50249">
    <property type="entry name" value="Nucleic acid-binding proteins"/>
    <property type="match status" value="1"/>
</dbReference>
<dbReference type="PIRSF" id="PIRSF005499">
    <property type="entry name" value="PNPase"/>
    <property type="match status" value="1"/>
</dbReference>
<evidence type="ECO:0000256" key="6">
    <source>
        <dbReference type="ARBA" id="ARBA00022842"/>
    </source>
</evidence>
<evidence type="ECO:0000313" key="10">
    <source>
        <dbReference type="EMBL" id="MCM6774095.1"/>
    </source>
</evidence>
<dbReference type="Gene3D" id="3.30.230.70">
    <property type="entry name" value="GHMP Kinase, N-terminal domain"/>
    <property type="match status" value="2"/>
</dbReference>
<dbReference type="PROSITE" id="PS50126">
    <property type="entry name" value="S1"/>
    <property type="match status" value="1"/>
</dbReference>
<feature type="binding site" evidence="8">
    <location>
        <position position="536"/>
    </location>
    <ligand>
        <name>Mg(2+)</name>
        <dbReference type="ChEBI" id="CHEBI:18420"/>
    </ligand>
</feature>
<dbReference type="EC" id="2.7.7.8" evidence="8"/>
<comment type="similarity">
    <text evidence="1 8">Belongs to the polyribonucleotide nucleotidyltransferase family.</text>
</comment>
<dbReference type="SUPFAM" id="SSF55666">
    <property type="entry name" value="Ribonuclease PH domain 2-like"/>
    <property type="match status" value="2"/>
</dbReference>
<comment type="function">
    <text evidence="8">Involved in mRNA degradation. Catalyzes the phosphorolysis of single-stranded polyribonucleotides processively in the 3'- to 5'-direction.</text>
</comment>
<dbReference type="InterPro" id="IPR020568">
    <property type="entry name" value="Ribosomal_Su5_D2-typ_SF"/>
</dbReference>
<evidence type="ECO:0000256" key="2">
    <source>
        <dbReference type="ARBA" id="ARBA00022490"/>
    </source>
</evidence>
<dbReference type="AlphaFoldDB" id="A0A9X2E5L3"/>
<keyword evidence="4 8" id="KW-0548">Nucleotidyltransferase</keyword>
<dbReference type="HAMAP" id="MF_01595">
    <property type="entry name" value="PNPase"/>
    <property type="match status" value="1"/>
</dbReference>
<evidence type="ECO:0000256" key="1">
    <source>
        <dbReference type="ARBA" id="ARBA00007404"/>
    </source>
</evidence>
<dbReference type="Proteomes" id="UP001139157">
    <property type="component" value="Unassembled WGS sequence"/>
</dbReference>
<dbReference type="Pfam" id="PF00013">
    <property type="entry name" value="KH_1"/>
    <property type="match status" value="1"/>
</dbReference>
<dbReference type="NCBIfam" id="TIGR02696">
    <property type="entry name" value="pppGpp_PNP"/>
    <property type="match status" value="1"/>
</dbReference>
<evidence type="ECO:0000313" key="11">
    <source>
        <dbReference type="Proteomes" id="UP001139157"/>
    </source>
</evidence>
<dbReference type="InterPro" id="IPR012340">
    <property type="entry name" value="NA-bd_OB-fold"/>
</dbReference>
<keyword evidence="3 8" id="KW-0808">Transferase</keyword>
<dbReference type="SUPFAM" id="SSF54211">
    <property type="entry name" value="Ribosomal protein S5 domain 2-like"/>
    <property type="match status" value="2"/>
</dbReference>
<evidence type="ECO:0000256" key="5">
    <source>
        <dbReference type="ARBA" id="ARBA00022723"/>
    </source>
</evidence>
<organism evidence="10 11">
    <name type="scientific">Nocardia pulmonis</name>
    <dbReference type="NCBI Taxonomy" id="2951408"/>
    <lineage>
        <taxon>Bacteria</taxon>
        <taxon>Bacillati</taxon>
        <taxon>Actinomycetota</taxon>
        <taxon>Actinomycetes</taxon>
        <taxon>Mycobacteriales</taxon>
        <taxon>Nocardiaceae</taxon>
        <taxon>Nocardia</taxon>
    </lineage>
</organism>
<dbReference type="RefSeq" id="WP_251911398.1">
    <property type="nucleotide sequence ID" value="NZ_JAMRXG010000004.1"/>
</dbReference>
<dbReference type="FunFam" id="3.30.1370.10:FF:000001">
    <property type="entry name" value="Polyribonucleotide nucleotidyltransferase"/>
    <property type="match status" value="1"/>
</dbReference>
<dbReference type="GO" id="GO:0000175">
    <property type="term" value="F:3'-5'-RNA exonuclease activity"/>
    <property type="evidence" value="ECO:0007669"/>
    <property type="project" value="TreeGrafter"/>
</dbReference>
<dbReference type="SUPFAM" id="SSF46915">
    <property type="entry name" value="Polynucleotide phosphorylase/guanosine pentaphosphate synthase (PNPase/GPSI), domain 3"/>
    <property type="match status" value="1"/>
</dbReference>
<keyword evidence="5 8" id="KW-0479">Metal-binding</keyword>
<dbReference type="InterPro" id="IPR001247">
    <property type="entry name" value="ExoRNase_PH_dom1"/>
</dbReference>
<dbReference type="InterPro" id="IPR004088">
    <property type="entry name" value="KH_dom_type_1"/>
</dbReference>
<keyword evidence="11" id="KW-1185">Reference proteome</keyword>
<evidence type="ECO:0000256" key="7">
    <source>
        <dbReference type="ARBA" id="ARBA00022884"/>
    </source>
</evidence>
<dbReference type="InterPro" id="IPR014069">
    <property type="entry name" value="GPSI/PNP"/>
</dbReference>
<accession>A0A9X2E5L3</accession>
<dbReference type="Pfam" id="PF00575">
    <property type="entry name" value="S1"/>
    <property type="match status" value="1"/>
</dbReference>
<dbReference type="GO" id="GO:0003723">
    <property type="term" value="F:RNA binding"/>
    <property type="evidence" value="ECO:0007669"/>
    <property type="project" value="UniProtKB-UniRule"/>
</dbReference>
<sequence>MSDTVTSSAIEVEPGVFESVALIDNGTFGTRTIRFETGRLAKQAAGSVVAYLDDETMLLSATTAGKQPKDQFDFFPLTVDVEERMYAAGRIPGSFFRREGRPSTDAILTCRLIDRPLRPSFVDGLRNEVQVVVTVLSLDPKDLYDVVAINAASASTQIAGLPFSGPVGGVRVALIEGQWVAFPTTEQLEGAVFDMVVAGRVVESGDVAIMMVEAEATENVIALVEGGAQAPTETVVAEGLEAAKPFIARLCKAQQDLAQLAAKPTEDFPVFLPYEQDVYTAVEGTAKNPLSEALSISGKQEREERIDEIKLEVLSSLAEDFEGREKEIGAAFRSVTKKLVRQRILSDGFRIDGRGLADIRALSAEVAVVPRAHGSALFERGETQILGVTTLDMVKMAQQVDSLGPETSKRYMHHYNFPPFSTGETGRVGSPKRREIGHGALAERALVPVLPSQEDFPYAIRQVSEALGSNGSTSMGSVCASTLSLLNAGVPLKAPVAGIAMGLVSDTVSNDAGEQEVRYVALTDILGAEDAFGDMDFKVAGTRDFVTALQLDTKLDGIPSKVLAGALNQARDARLTILDVMAEAIATPDEMSPYAPRVTAIKIPVDKIGEVIGPKGKVINQITEDTGANISIEDDGTVFVGATDGPSAQAAIDAINAIANPQLPKVGERFLGTVVKTTAFGAFVSLLPGRDGLVHISKLGNGKRVGKVEDVVNVGDKIRVEIADIDNRGKISLVPIEDENESADNTAAAEAGAE</sequence>
<dbReference type="EMBL" id="JAMRXG010000004">
    <property type="protein sequence ID" value="MCM6774095.1"/>
    <property type="molecule type" value="Genomic_DNA"/>
</dbReference>
<name>A0A9X2E5L3_9NOCA</name>
<dbReference type="Pfam" id="PF03726">
    <property type="entry name" value="PNPase"/>
    <property type="match status" value="1"/>
</dbReference>
<protein>
    <recommendedName>
        <fullName evidence="8">Polyribonucleotide nucleotidyltransferase</fullName>
        <ecNumber evidence="8">2.7.7.8</ecNumber>
    </recommendedName>
    <alternativeName>
        <fullName evidence="8">Polynucleotide phosphorylase</fullName>
        <shortName evidence="8">PNPase</shortName>
    </alternativeName>
</protein>
<dbReference type="FunFam" id="3.30.230.70:FF:000001">
    <property type="entry name" value="Polyribonucleotide nucleotidyltransferase"/>
    <property type="match status" value="1"/>
</dbReference>
<dbReference type="CDD" id="cd02393">
    <property type="entry name" value="KH-I_PNPase"/>
    <property type="match status" value="1"/>
</dbReference>
<dbReference type="GO" id="GO:0000287">
    <property type="term" value="F:magnesium ion binding"/>
    <property type="evidence" value="ECO:0007669"/>
    <property type="project" value="UniProtKB-UniRule"/>
</dbReference>
<dbReference type="PROSITE" id="PS50084">
    <property type="entry name" value="KH_TYPE_1"/>
    <property type="match status" value="1"/>
</dbReference>
<dbReference type="Pfam" id="PF01138">
    <property type="entry name" value="RNase_PH"/>
    <property type="match status" value="2"/>
</dbReference>
<dbReference type="InterPro" id="IPR015848">
    <property type="entry name" value="PNPase_PH_RNA-bd_bac/org-type"/>
</dbReference>
<dbReference type="FunFam" id="2.40.50.140:FF:000069">
    <property type="entry name" value="Polyribonucleotide nucleotidyltransferase"/>
    <property type="match status" value="1"/>
</dbReference>
<gene>
    <name evidence="8" type="primary">pnp</name>
    <name evidence="10" type="ORF">NDR86_11480</name>
</gene>
<dbReference type="GO" id="GO:0004654">
    <property type="term" value="F:polyribonucleotide nucleotidyltransferase activity"/>
    <property type="evidence" value="ECO:0007669"/>
    <property type="project" value="UniProtKB-UniRule"/>
</dbReference>
<comment type="catalytic activity">
    <reaction evidence="8">
        <text>RNA(n+1) + phosphate = RNA(n) + a ribonucleoside 5'-diphosphate</text>
        <dbReference type="Rhea" id="RHEA:22096"/>
        <dbReference type="Rhea" id="RHEA-COMP:14527"/>
        <dbReference type="Rhea" id="RHEA-COMP:17342"/>
        <dbReference type="ChEBI" id="CHEBI:43474"/>
        <dbReference type="ChEBI" id="CHEBI:57930"/>
        <dbReference type="ChEBI" id="CHEBI:140395"/>
        <dbReference type="EC" id="2.7.7.8"/>
    </reaction>
</comment>
<comment type="cofactor">
    <cofactor evidence="8">
        <name>Mg(2+)</name>
        <dbReference type="ChEBI" id="CHEBI:18420"/>
    </cofactor>
</comment>
<dbReference type="InterPro" id="IPR003029">
    <property type="entry name" value="S1_domain"/>
</dbReference>
<dbReference type="InterPro" id="IPR036345">
    <property type="entry name" value="ExoRNase_PH_dom2_sf"/>
</dbReference>
<keyword evidence="7 8" id="KW-0694">RNA-binding</keyword>
<dbReference type="InterPro" id="IPR027408">
    <property type="entry name" value="PNPase/RNase_PH_dom_sf"/>
</dbReference>
<dbReference type="SMART" id="SM00316">
    <property type="entry name" value="S1"/>
    <property type="match status" value="1"/>
</dbReference>
<dbReference type="InterPro" id="IPR004087">
    <property type="entry name" value="KH_dom"/>
</dbReference>
<keyword evidence="2 8" id="KW-0963">Cytoplasm</keyword>